<evidence type="ECO:0000259" key="6">
    <source>
        <dbReference type="PROSITE" id="PS50850"/>
    </source>
</evidence>
<dbReference type="GO" id="GO:0015293">
    <property type="term" value="F:symporter activity"/>
    <property type="evidence" value="ECO:0007669"/>
    <property type="project" value="InterPro"/>
</dbReference>
<feature type="transmembrane region" description="Helical" evidence="5">
    <location>
        <begin position="106"/>
        <end position="126"/>
    </location>
</feature>
<dbReference type="EMBL" id="METP01000046">
    <property type="protein sequence ID" value="OGC05326.1"/>
    <property type="molecule type" value="Genomic_DNA"/>
</dbReference>
<dbReference type="PANTHER" id="PTHR11328">
    <property type="entry name" value="MAJOR FACILITATOR SUPERFAMILY DOMAIN-CONTAINING PROTEIN"/>
    <property type="match status" value="1"/>
</dbReference>
<feature type="transmembrane region" description="Helical" evidence="5">
    <location>
        <begin position="37"/>
        <end position="55"/>
    </location>
</feature>
<dbReference type="CDD" id="cd17332">
    <property type="entry name" value="MFS_MelB_like"/>
    <property type="match status" value="1"/>
</dbReference>
<dbReference type="Proteomes" id="UP000176938">
    <property type="component" value="Unassembled WGS sequence"/>
</dbReference>
<accession>A0A1F4RB30</accession>
<sequence length="442" mass="49619">MNFPRKLAYSFGAIATTLSYQAFATYIIFFYVDIVKLPAYLAAIAMMIYAVWNAINDPLVGYLSDHTHSKWGRRIPYIAFGAIPFGLVYFFLWIPPFTDIGQVIPLFLYFLFCICFFDGFYTITVLNWSSLYPEMFPSLKERSQVSAFRQTFGMLGLLLGIAVPPIIYGAVGWGMMGAIFGAIISFSLLISLWGSKEHAVYSKEKQLALWPSIKATFKNRSFLTFVFSNLFVQYTFIMVLASIPFFAKYVLDIGSYETAAILAAALVAAIPMLYLWEFFTNRFGAKECFMASIMLMGASLIPLFFVQTFLACLISAVFIGIGLAGFILIADIIISEVIDEDETKTGTRREGIYFGVNTFVARFAIALEAASMGLIFSLTGYNPYVYTQPASFLSGLRWLIAGFPLVALIFAFVILWFFPLSGRRLEKMEANVEKIHIKKGVN</sequence>
<reference evidence="7 8" key="1">
    <citation type="journal article" date="2016" name="Nat. Commun.">
        <title>Thousands of microbial genomes shed light on interconnected biogeochemical processes in an aquifer system.</title>
        <authorList>
            <person name="Anantharaman K."/>
            <person name="Brown C.T."/>
            <person name="Hug L.A."/>
            <person name="Sharon I."/>
            <person name="Castelle C.J."/>
            <person name="Probst A.J."/>
            <person name="Thomas B.C."/>
            <person name="Singh A."/>
            <person name="Wilkins M.J."/>
            <person name="Karaoz U."/>
            <person name="Brodie E.L."/>
            <person name="Williams K.H."/>
            <person name="Hubbard S.S."/>
            <person name="Banfield J.F."/>
        </authorList>
    </citation>
    <scope>NUCLEOTIDE SEQUENCE [LARGE SCALE GENOMIC DNA]</scope>
</reference>
<evidence type="ECO:0000313" key="7">
    <source>
        <dbReference type="EMBL" id="OGC05326.1"/>
    </source>
</evidence>
<comment type="caution">
    <text evidence="7">The sequence shown here is derived from an EMBL/GenBank/DDBJ whole genome shotgun (WGS) entry which is preliminary data.</text>
</comment>
<dbReference type="InterPro" id="IPR020846">
    <property type="entry name" value="MFS_dom"/>
</dbReference>
<feature type="transmembrane region" description="Helical" evidence="5">
    <location>
        <begin position="259"/>
        <end position="276"/>
    </location>
</feature>
<dbReference type="PANTHER" id="PTHR11328:SF24">
    <property type="entry name" value="MAJOR FACILITATOR SUPERFAMILY (MFS) PROFILE DOMAIN-CONTAINING PROTEIN"/>
    <property type="match status" value="1"/>
</dbReference>
<keyword evidence="3 5" id="KW-1133">Transmembrane helix</keyword>
<name>A0A1F4RB30_UNCSA</name>
<dbReference type="GO" id="GO:0005886">
    <property type="term" value="C:plasma membrane"/>
    <property type="evidence" value="ECO:0007669"/>
    <property type="project" value="UniProtKB-SubCell"/>
</dbReference>
<evidence type="ECO:0000256" key="3">
    <source>
        <dbReference type="ARBA" id="ARBA00022989"/>
    </source>
</evidence>
<feature type="transmembrane region" description="Helical" evidence="5">
    <location>
        <begin position="173"/>
        <end position="193"/>
    </location>
</feature>
<dbReference type="GO" id="GO:0008643">
    <property type="term" value="P:carbohydrate transport"/>
    <property type="evidence" value="ECO:0007669"/>
    <property type="project" value="InterPro"/>
</dbReference>
<protein>
    <recommendedName>
        <fullName evidence="6">Major facilitator superfamily (MFS) profile domain-containing protein</fullName>
    </recommendedName>
</protein>
<feature type="transmembrane region" description="Helical" evidence="5">
    <location>
        <begin position="147"/>
        <end position="167"/>
    </location>
</feature>
<dbReference type="AlphaFoldDB" id="A0A1F4RB30"/>
<dbReference type="Gene3D" id="1.20.1250.20">
    <property type="entry name" value="MFS general substrate transporter like domains"/>
    <property type="match status" value="1"/>
</dbReference>
<feature type="transmembrane region" description="Helical" evidence="5">
    <location>
        <begin position="316"/>
        <end position="338"/>
    </location>
</feature>
<keyword evidence="4 5" id="KW-0472">Membrane</keyword>
<dbReference type="InterPro" id="IPR036259">
    <property type="entry name" value="MFS_trans_sf"/>
</dbReference>
<feature type="transmembrane region" description="Helical" evidence="5">
    <location>
        <begin position="222"/>
        <end position="247"/>
    </location>
</feature>
<evidence type="ECO:0000256" key="1">
    <source>
        <dbReference type="ARBA" id="ARBA00004651"/>
    </source>
</evidence>
<evidence type="ECO:0000256" key="2">
    <source>
        <dbReference type="ARBA" id="ARBA00022692"/>
    </source>
</evidence>
<organism evidence="7 8">
    <name type="scientific">candidate division WOR-1 bacterium RIFCSPLOWO2_02_FULL_46_20</name>
    <dbReference type="NCBI Taxonomy" id="1802567"/>
    <lineage>
        <taxon>Bacteria</taxon>
        <taxon>Bacillati</taxon>
        <taxon>Saganbacteria</taxon>
    </lineage>
</organism>
<gene>
    <name evidence="7" type="ORF">A3H38_02675</name>
</gene>
<feature type="transmembrane region" description="Helical" evidence="5">
    <location>
        <begin position="7"/>
        <end position="31"/>
    </location>
</feature>
<proteinExistence type="predicted"/>
<dbReference type="Pfam" id="PF13347">
    <property type="entry name" value="MFS_2"/>
    <property type="match status" value="1"/>
</dbReference>
<feature type="domain" description="Major facilitator superfamily (MFS) profile" evidence="6">
    <location>
        <begin position="1"/>
        <end position="419"/>
    </location>
</feature>
<evidence type="ECO:0000313" key="8">
    <source>
        <dbReference type="Proteomes" id="UP000176938"/>
    </source>
</evidence>
<feature type="transmembrane region" description="Helical" evidence="5">
    <location>
        <begin position="359"/>
        <end position="378"/>
    </location>
</feature>
<feature type="transmembrane region" description="Helical" evidence="5">
    <location>
        <begin position="398"/>
        <end position="418"/>
    </location>
</feature>
<evidence type="ECO:0000256" key="5">
    <source>
        <dbReference type="SAM" id="Phobius"/>
    </source>
</evidence>
<evidence type="ECO:0000256" key="4">
    <source>
        <dbReference type="ARBA" id="ARBA00023136"/>
    </source>
</evidence>
<dbReference type="InterPro" id="IPR039672">
    <property type="entry name" value="MFS_2"/>
</dbReference>
<dbReference type="SUPFAM" id="SSF103473">
    <property type="entry name" value="MFS general substrate transporter"/>
    <property type="match status" value="1"/>
</dbReference>
<feature type="transmembrane region" description="Helical" evidence="5">
    <location>
        <begin position="288"/>
        <end position="310"/>
    </location>
</feature>
<comment type="subcellular location">
    <subcellularLocation>
        <location evidence="1">Cell membrane</location>
        <topology evidence="1">Multi-pass membrane protein</topology>
    </subcellularLocation>
</comment>
<keyword evidence="2 5" id="KW-0812">Transmembrane</keyword>
<feature type="transmembrane region" description="Helical" evidence="5">
    <location>
        <begin position="75"/>
        <end position="94"/>
    </location>
</feature>
<dbReference type="PROSITE" id="PS50850">
    <property type="entry name" value="MFS"/>
    <property type="match status" value="1"/>
</dbReference>